<dbReference type="SUPFAM" id="SSF55666">
    <property type="entry name" value="Ribonuclease PH domain 2-like"/>
    <property type="match status" value="1"/>
</dbReference>
<feature type="domain" description="Exoribonuclease phosphorolytic" evidence="9">
    <location>
        <begin position="11"/>
        <end position="154"/>
    </location>
</feature>
<dbReference type="InterPro" id="IPR050080">
    <property type="entry name" value="RNase_PH"/>
</dbReference>
<keyword evidence="11" id="KW-0540">Nuclease</keyword>
<dbReference type="PANTHER" id="PTHR11953">
    <property type="entry name" value="EXOSOME COMPLEX COMPONENT"/>
    <property type="match status" value="1"/>
</dbReference>
<evidence type="ECO:0000313" key="12">
    <source>
        <dbReference type="Proteomes" id="UP000316726"/>
    </source>
</evidence>
<dbReference type="GO" id="GO:0004527">
    <property type="term" value="F:exonuclease activity"/>
    <property type="evidence" value="ECO:0007669"/>
    <property type="project" value="UniProtKB-KW"/>
</dbReference>
<dbReference type="GO" id="GO:0000177">
    <property type="term" value="C:cytoplasmic exosome (RNase complex)"/>
    <property type="evidence" value="ECO:0007669"/>
    <property type="project" value="TreeGrafter"/>
</dbReference>
<dbReference type="GO" id="GO:0003723">
    <property type="term" value="F:RNA binding"/>
    <property type="evidence" value="ECO:0007669"/>
    <property type="project" value="UniProtKB-KW"/>
</dbReference>
<keyword evidence="4" id="KW-0963">Cytoplasm</keyword>
<keyword evidence="7" id="KW-0694">RNA-binding</keyword>
<keyword evidence="8" id="KW-0539">Nucleus</keyword>
<keyword evidence="11" id="KW-0269">Exonuclease</keyword>
<dbReference type="EMBL" id="CP031040">
    <property type="protein sequence ID" value="QDZ22314.1"/>
    <property type="molecule type" value="Genomic_DNA"/>
</dbReference>
<evidence type="ECO:0000256" key="6">
    <source>
        <dbReference type="ARBA" id="ARBA00022835"/>
    </source>
</evidence>
<dbReference type="InterPro" id="IPR036345">
    <property type="entry name" value="ExoRNase_PH_dom2_sf"/>
</dbReference>
<dbReference type="STRING" id="1764295.A0A5B8MQM6"/>
<feature type="domain" description="Exoribonuclease phosphorolytic" evidence="10">
    <location>
        <begin position="157"/>
        <end position="217"/>
    </location>
</feature>
<evidence type="ECO:0000256" key="4">
    <source>
        <dbReference type="ARBA" id="ARBA00022490"/>
    </source>
</evidence>
<sequence length="241" mass="25899">MQREDGRGATECRPTFLRKDVVSGGATGSAYGEFARTRVVVSVFGPRPKGKGDHQQQHGPGVDLHGMELDCQVHLPFEGRDAARSGKVGASTAREERERVLGRQLEQSILPSIQQDRLPKTCLEIQCTILESDGNDIGAAIVCASFALATSGIPLYDLVTSCTLACVGNQLVVDPTQAELDESEAEMSLAYMPSRGQVNFVHACGDWSEVSFKDHMDAGVNACKKAHALVKKSLVATVQTK</sequence>
<dbReference type="GO" id="GO:0016075">
    <property type="term" value="P:rRNA catabolic process"/>
    <property type="evidence" value="ECO:0007669"/>
    <property type="project" value="TreeGrafter"/>
</dbReference>
<comment type="subcellular location">
    <subcellularLocation>
        <location evidence="2">Cytoplasm</location>
    </subcellularLocation>
    <subcellularLocation>
        <location evidence="1">Nucleus</location>
    </subcellularLocation>
</comment>
<organism evidence="11 12">
    <name type="scientific">Chloropicon primus</name>
    <dbReference type="NCBI Taxonomy" id="1764295"/>
    <lineage>
        <taxon>Eukaryota</taxon>
        <taxon>Viridiplantae</taxon>
        <taxon>Chlorophyta</taxon>
        <taxon>Chloropicophyceae</taxon>
        <taxon>Chloropicales</taxon>
        <taxon>Chloropicaceae</taxon>
        <taxon>Chloropicon</taxon>
    </lineage>
</organism>
<evidence type="ECO:0000256" key="1">
    <source>
        <dbReference type="ARBA" id="ARBA00004123"/>
    </source>
</evidence>
<evidence type="ECO:0000256" key="2">
    <source>
        <dbReference type="ARBA" id="ARBA00004496"/>
    </source>
</evidence>
<keyword evidence="5" id="KW-0698">rRNA processing</keyword>
<keyword evidence="11" id="KW-0378">Hydrolase</keyword>
<name>A0A5B8MQM6_9CHLO</name>
<keyword evidence="6" id="KW-0271">Exosome</keyword>
<evidence type="ECO:0000259" key="10">
    <source>
        <dbReference type="Pfam" id="PF03725"/>
    </source>
</evidence>
<dbReference type="SUPFAM" id="SSF54211">
    <property type="entry name" value="Ribosomal protein S5 domain 2-like"/>
    <property type="match status" value="1"/>
</dbReference>
<dbReference type="PANTHER" id="PTHR11953:SF2">
    <property type="entry name" value="EXOSOME COMPLEX COMPONENT MTR3"/>
    <property type="match status" value="1"/>
</dbReference>
<dbReference type="AlphaFoldDB" id="A0A5B8MQM6"/>
<gene>
    <name evidence="11" type="ORF">A3770_07p48320</name>
</gene>
<keyword evidence="12" id="KW-1185">Reference proteome</keyword>
<evidence type="ECO:0000256" key="7">
    <source>
        <dbReference type="ARBA" id="ARBA00022884"/>
    </source>
</evidence>
<dbReference type="InterPro" id="IPR001247">
    <property type="entry name" value="ExoRNase_PH_dom1"/>
</dbReference>
<dbReference type="GO" id="GO:0034475">
    <property type="term" value="P:U4 snRNA 3'-end processing"/>
    <property type="evidence" value="ECO:0007669"/>
    <property type="project" value="TreeGrafter"/>
</dbReference>
<dbReference type="CDD" id="cd11371">
    <property type="entry name" value="RNase_PH_MTR3"/>
    <property type="match status" value="1"/>
</dbReference>
<dbReference type="GO" id="GO:0000176">
    <property type="term" value="C:nuclear exosome (RNase complex)"/>
    <property type="evidence" value="ECO:0007669"/>
    <property type="project" value="TreeGrafter"/>
</dbReference>
<dbReference type="InterPro" id="IPR020568">
    <property type="entry name" value="Ribosomal_Su5_D2-typ_SF"/>
</dbReference>
<dbReference type="Pfam" id="PF03725">
    <property type="entry name" value="RNase_PH_C"/>
    <property type="match status" value="1"/>
</dbReference>
<comment type="similarity">
    <text evidence="3">Belongs to the RNase PH family.</text>
</comment>
<evidence type="ECO:0000259" key="9">
    <source>
        <dbReference type="Pfam" id="PF01138"/>
    </source>
</evidence>
<protein>
    <submittedName>
        <fullName evidence="11">Exosome complex exonuclease</fullName>
    </submittedName>
</protein>
<reference evidence="11 12" key="1">
    <citation type="submission" date="2018-07" db="EMBL/GenBank/DDBJ databases">
        <title>The complete nuclear genome of the prasinophyte Chloropicon primus (CCMP1205).</title>
        <authorList>
            <person name="Pombert J.-F."/>
            <person name="Otis C."/>
            <person name="Turmel M."/>
            <person name="Lemieux C."/>
        </authorList>
    </citation>
    <scope>NUCLEOTIDE SEQUENCE [LARGE SCALE GENOMIC DNA]</scope>
    <source>
        <strain evidence="11 12">CCMP1205</strain>
    </source>
</reference>
<proteinExistence type="inferred from homology"/>
<dbReference type="InterPro" id="IPR027408">
    <property type="entry name" value="PNPase/RNase_PH_dom_sf"/>
</dbReference>
<dbReference type="OrthoDB" id="27298at2759"/>
<dbReference type="InterPro" id="IPR015847">
    <property type="entry name" value="ExoRNase_PH_dom2"/>
</dbReference>
<dbReference type="Pfam" id="PF01138">
    <property type="entry name" value="RNase_PH"/>
    <property type="match status" value="1"/>
</dbReference>
<dbReference type="Proteomes" id="UP000316726">
    <property type="component" value="Chromosome 7"/>
</dbReference>
<dbReference type="GO" id="GO:0071028">
    <property type="term" value="P:nuclear mRNA surveillance"/>
    <property type="evidence" value="ECO:0007669"/>
    <property type="project" value="TreeGrafter"/>
</dbReference>
<dbReference type="Gene3D" id="3.30.230.70">
    <property type="entry name" value="GHMP Kinase, N-terminal domain"/>
    <property type="match status" value="1"/>
</dbReference>
<evidence type="ECO:0000256" key="8">
    <source>
        <dbReference type="ARBA" id="ARBA00023242"/>
    </source>
</evidence>
<dbReference type="GO" id="GO:0005730">
    <property type="term" value="C:nucleolus"/>
    <property type="evidence" value="ECO:0007669"/>
    <property type="project" value="TreeGrafter"/>
</dbReference>
<accession>A0A5B8MQM6</accession>
<evidence type="ECO:0000256" key="5">
    <source>
        <dbReference type="ARBA" id="ARBA00022552"/>
    </source>
</evidence>
<evidence type="ECO:0000313" key="11">
    <source>
        <dbReference type="EMBL" id="QDZ22314.1"/>
    </source>
</evidence>
<dbReference type="GO" id="GO:0006364">
    <property type="term" value="P:rRNA processing"/>
    <property type="evidence" value="ECO:0007669"/>
    <property type="project" value="UniProtKB-KW"/>
</dbReference>
<evidence type="ECO:0000256" key="3">
    <source>
        <dbReference type="ARBA" id="ARBA00006678"/>
    </source>
</evidence>
<dbReference type="GO" id="GO:0071051">
    <property type="term" value="P:poly(A)-dependent snoRNA 3'-end processing"/>
    <property type="evidence" value="ECO:0007669"/>
    <property type="project" value="TreeGrafter"/>
</dbReference>